<comment type="caution">
    <text evidence="1">The sequence shown here is derived from an EMBL/GenBank/DDBJ whole genome shotgun (WGS) entry which is preliminary data.</text>
</comment>
<organism evidence="1 2">
    <name type="scientific">Kingdonia uniflora</name>
    <dbReference type="NCBI Taxonomy" id="39325"/>
    <lineage>
        <taxon>Eukaryota</taxon>
        <taxon>Viridiplantae</taxon>
        <taxon>Streptophyta</taxon>
        <taxon>Embryophyta</taxon>
        <taxon>Tracheophyta</taxon>
        <taxon>Spermatophyta</taxon>
        <taxon>Magnoliopsida</taxon>
        <taxon>Ranunculales</taxon>
        <taxon>Circaeasteraceae</taxon>
        <taxon>Kingdonia</taxon>
    </lineage>
</organism>
<evidence type="ECO:0000313" key="2">
    <source>
        <dbReference type="Proteomes" id="UP000541444"/>
    </source>
</evidence>
<dbReference type="EMBL" id="JACGCM010000581">
    <property type="protein sequence ID" value="KAF6170457.1"/>
    <property type="molecule type" value="Genomic_DNA"/>
</dbReference>
<sequence>TSSNKPNIPTSTNRCFGREHDGYDNEVIPLVSPRNEEVDELFWSQVVLRMEALEAVECERQAHIDL</sequence>
<feature type="non-terminal residue" evidence="1">
    <location>
        <position position="66"/>
    </location>
</feature>
<protein>
    <submittedName>
        <fullName evidence="1">Uncharacterized protein</fullName>
    </submittedName>
</protein>
<reference evidence="1 2" key="1">
    <citation type="journal article" date="2020" name="IScience">
        <title>Genome Sequencing of the Endangered Kingdonia uniflora (Circaeasteraceae, Ranunculales) Reveals Potential Mechanisms of Evolutionary Specialization.</title>
        <authorList>
            <person name="Sun Y."/>
            <person name="Deng T."/>
            <person name="Zhang A."/>
            <person name="Moore M.J."/>
            <person name="Landis J.B."/>
            <person name="Lin N."/>
            <person name="Zhang H."/>
            <person name="Zhang X."/>
            <person name="Huang J."/>
            <person name="Zhang X."/>
            <person name="Sun H."/>
            <person name="Wang H."/>
        </authorList>
    </citation>
    <scope>NUCLEOTIDE SEQUENCE [LARGE SCALE GENOMIC DNA]</scope>
    <source>
        <strain evidence="1">TB1705</strain>
        <tissue evidence="1">Leaf</tissue>
    </source>
</reference>
<dbReference type="Proteomes" id="UP000541444">
    <property type="component" value="Unassembled WGS sequence"/>
</dbReference>
<keyword evidence="2" id="KW-1185">Reference proteome</keyword>
<evidence type="ECO:0000313" key="1">
    <source>
        <dbReference type="EMBL" id="KAF6170457.1"/>
    </source>
</evidence>
<gene>
    <name evidence="1" type="ORF">GIB67_036231</name>
</gene>
<name>A0A7J7NTD0_9MAGN</name>
<dbReference type="AlphaFoldDB" id="A0A7J7NTD0"/>
<proteinExistence type="predicted"/>
<accession>A0A7J7NTD0</accession>